<evidence type="ECO:0000313" key="2">
    <source>
        <dbReference type="Proteomes" id="UP000248168"/>
    </source>
</evidence>
<keyword evidence="2" id="KW-1185">Reference proteome</keyword>
<sequence length="221" mass="24389">MLKRTLILLVLALIQFSLGCEQGVYPYNPVTLDNSARERLERDKREFIQIEDLKLGDGPLAVWGRRIKADLEVRYADGTVVYRGPILDYVGFLGDVSIHNSGNEAGLLSLSQRGIVLGMNGMAVGGKRRITIHPRLACDSSTPDDELPPNAGCLLIPETRQQRIWVRKQPLIVEAVLTESCLPVSFRALKMGGGYAIDIIVGCRGLAEPGRDPTAPLWHIY</sequence>
<reference evidence="2" key="1">
    <citation type="submission" date="2018-04" db="EMBL/GenBank/DDBJ databases">
        <authorList>
            <person name="Lucker S."/>
            <person name="Sakoula D."/>
        </authorList>
    </citation>
    <scope>NUCLEOTIDE SEQUENCE [LARGE SCALE GENOMIC DNA]</scope>
</reference>
<dbReference type="EMBL" id="OUNR01000020">
    <property type="protein sequence ID" value="SPP66557.1"/>
    <property type="molecule type" value="Genomic_DNA"/>
</dbReference>
<organism evidence="1 2">
    <name type="scientific">Nitrospira lenta</name>
    <dbReference type="NCBI Taxonomy" id="1436998"/>
    <lineage>
        <taxon>Bacteria</taxon>
        <taxon>Pseudomonadati</taxon>
        <taxon>Nitrospirota</taxon>
        <taxon>Nitrospiria</taxon>
        <taxon>Nitrospirales</taxon>
        <taxon>Nitrospiraceae</taxon>
        <taxon>Nitrospira</taxon>
    </lineage>
</organism>
<dbReference type="AlphaFoldDB" id="A0A330LA31"/>
<evidence type="ECO:0000313" key="1">
    <source>
        <dbReference type="EMBL" id="SPP66557.1"/>
    </source>
</evidence>
<proteinExistence type="predicted"/>
<protein>
    <submittedName>
        <fullName evidence="1">Uncharacterized protein</fullName>
    </submittedName>
</protein>
<dbReference type="GO" id="GO:0003755">
    <property type="term" value="F:peptidyl-prolyl cis-trans isomerase activity"/>
    <property type="evidence" value="ECO:0007669"/>
    <property type="project" value="InterPro"/>
</dbReference>
<dbReference type="Gene3D" id="3.10.50.40">
    <property type="match status" value="1"/>
</dbReference>
<dbReference type="SUPFAM" id="SSF54534">
    <property type="entry name" value="FKBP-like"/>
    <property type="match status" value="1"/>
</dbReference>
<gene>
    <name evidence="1" type="ORF">NITLEN_70147</name>
</gene>
<dbReference type="InterPro" id="IPR046357">
    <property type="entry name" value="PPIase_dom_sf"/>
</dbReference>
<dbReference type="PROSITE" id="PS51257">
    <property type="entry name" value="PROKAR_LIPOPROTEIN"/>
    <property type="match status" value="1"/>
</dbReference>
<accession>A0A330LA31</accession>
<name>A0A330LA31_9BACT</name>
<dbReference type="Proteomes" id="UP000248168">
    <property type="component" value="Unassembled WGS sequence"/>
</dbReference>
<dbReference type="InParanoid" id="A0A330LA31"/>